<feature type="signal peptide" evidence="1">
    <location>
        <begin position="1"/>
        <end position="18"/>
    </location>
</feature>
<keyword evidence="4" id="KW-1185">Reference proteome</keyword>
<keyword evidence="1" id="KW-0732">Signal</keyword>
<dbReference type="InterPro" id="IPR020864">
    <property type="entry name" value="MACPF"/>
</dbReference>
<evidence type="ECO:0000313" key="4">
    <source>
        <dbReference type="Proteomes" id="UP001347796"/>
    </source>
</evidence>
<accession>A0AAN8FW80</accession>
<dbReference type="SMART" id="SM00457">
    <property type="entry name" value="MACPF"/>
    <property type="match status" value="1"/>
</dbReference>
<dbReference type="AlphaFoldDB" id="A0AAN8FW80"/>
<dbReference type="Pfam" id="PF16977">
    <property type="entry name" value="ApeC"/>
    <property type="match status" value="1"/>
</dbReference>
<comment type="caution">
    <text evidence="3">The sequence shown here is derived from an EMBL/GenBank/DDBJ whole genome shotgun (WGS) entry which is preliminary data.</text>
</comment>
<evidence type="ECO:0000313" key="3">
    <source>
        <dbReference type="EMBL" id="KAK6165412.1"/>
    </source>
</evidence>
<dbReference type="Proteomes" id="UP001347796">
    <property type="component" value="Unassembled WGS sequence"/>
</dbReference>
<feature type="domain" description="MACPF" evidence="2">
    <location>
        <begin position="9"/>
        <end position="344"/>
    </location>
</feature>
<gene>
    <name evidence="3" type="ORF">SNE40_022343</name>
</gene>
<name>A0AAN8FW80_PATCE</name>
<reference evidence="3 4" key="1">
    <citation type="submission" date="2024-01" db="EMBL/GenBank/DDBJ databases">
        <title>The genome of the rayed Mediterranean limpet Patella caerulea (Linnaeus, 1758).</title>
        <authorList>
            <person name="Anh-Thu Weber A."/>
            <person name="Halstead-Nussloch G."/>
        </authorList>
    </citation>
    <scope>NUCLEOTIDE SEQUENCE [LARGE SCALE GENOMIC DNA]</scope>
    <source>
        <strain evidence="3">AATW-2023a</strain>
        <tissue evidence="3">Whole specimen</tissue>
    </source>
</reference>
<evidence type="ECO:0000259" key="2">
    <source>
        <dbReference type="PROSITE" id="PS51412"/>
    </source>
</evidence>
<dbReference type="EMBL" id="JAZGQO010000021">
    <property type="protein sequence ID" value="KAK6165412.1"/>
    <property type="molecule type" value="Genomic_DNA"/>
</dbReference>
<dbReference type="PANTHER" id="PTHR19324:SF33">
    <property type="entry name" value="MUCIN-5AC"/>
    <property type="match status" value="1"/>
</dbReference>
<sequence>MHISGLALLVVIVTLVNGWNPGINFVGIGYNLLKANPEGGAGGAGGVDPGLNVVNRVLQLSQGSVPKEVRYQHAASCQQTKESYVYYGTHSYQSRLKFGLKLSGEGNAEVEKAAFSLSAGYNRAYQETNKKGNVFFDDETICNYGTARFSEELALMHNLHVTDNFAAAVCNLPILYSPKVYMQFLDEWGTHYITEVNFGTKVIYRYQSSLSEFIKHVQTSGGVGFSAEGSYQGFGASFGVDFNRYKSSDEYRHKFGQQSTTLHAGNKNTPEPIGLTIKTISEALNSDYWWGQNVAKACGHPLTFLQSKKQNLVKALKGYGKFKLFTPHPDPQLRIPLTWPSGTYGLVKAITGCPAGRVTWHPGKRHQGDNSKRHKGHMSHIYTGGHSVTIEFCMKGDNRISEYDTDWPKGNYCILKYGSCPAGFNQGSIYWDDPTSGGNTNSKSGTLPDGVYNADTRMDFCCRQDDLPAHDIYLPTEKPFTLLRYTRECQRVHGMGLTEHTMTWGEEHLGNHNSVSGAHPFDDGGANRHKLHICQYAAPGSIPTTTSRWGTLKPIG</sequence>
<organism evidence="3 4">
    <name type="scientific">Patella caerulea</name>
    <name type="common">Rayed Mediterranean limpet</name>
    <dbReference type="NCBI Taxonomy" id="87958"/>
    <lineage>
        <taxon>Eukaryota</taxon>
        <taxon>Metazoa</taxon>
        <taxon>Spiralia</taxon>
        <taxon>Lophotrochozoa</taxon>
        <taxon>Mollusca</taxon>
        <taxon>Gastropoda</taxon>
        <taxon>Patellogastropoda</taxon>
        <taxon>Patelloidea</taxon>
        <taxon>Patellidae</taxon>
        <taxon>Patella</taxon>
    </lineage>
</organism>
<dbReference type="InterPro" id="IPR031569">
    <property type="entry name" value="ApeC"/>
</dbReference>
<dbReference type="PROSITE" id="PS51412">
    <property type="entry name" value="MACPF_2"/>
    <property type="match status" value="1"/>
</dbReference>
<evidence type="ECO:0000256" key="1">
    <source>
        <dbReference type="SAM" id="SignalP"/>
    </source>
</evidence>
<proteinExistence type="predicted"/>
<protein>
    <recommendedName>
        <fullName evidence="2">MACPF domain-containing protein</fullName>
    </recommendedName>
</protein>
<feature type="chain" id="PRO_5043045510" description="MACPF domain-containing protein" evidence="1">
    <location>
        <begin position="19"/>
        <end position="556"/>
    </location>
</feature>
<dbReference type="PANTHER" id="PTHR19324">
    <property type="entry name" value="PERFORIN-LIKE PROTEIN 1"/>
    <property type="match status" value="1"/>
</dbReference>
<dbReference type="Pfam" id="PF01823">
    <property type="entry name" value="MACPF"/>
    <property type="match status" value="1"/>
</dbReference>